<reference evidence="1 2" key="1">
    <citation type="submission" date="2019-01" db="EMBL/GenBank/DDBJ databases">
        <title>Draft Genome Sequencing of Zygosaccharomyces mellis Ca-7.</title>
        <authorList>
            <person name="Shiwa Y."/>
            <person name="Kanesaki Y."/>
            <person name="Ishige T."/>
            <person name="Mura K."/>
            <person name="Hori T."/>
            <person name="Tamura T."/>
        </authorList>
    </citation>
    <scope>NUCLEOTIDE SEQUENCE [LARGE SCALE GENOMIC DNA]</scope>
    <source>
        <strain evidence="1 2">Ca-7</strain>
    </source>
</reference>
<gene>
    <name evidence="1" type="ORF">ZYGM_003941</name>
</gene>
<comment type="caution">
    <text evidence="1">The sequence shown here is derived from an EMBL/GenBank/DDBJ whole genome shotgun (WGS) entry which is preliminary data.</text>
</comment>
<name>A0A4C2E0G9_9SACH</name>
<dbReference type="Proteomes" id="UP000301737">
    <property type="component" value="Unassembled WGS sequence"/>
</dbReference>
<evidence type="ECO:0000313" key="2">
    <source>
        <dbReference type="Proteomes" id="UP000301737"/>
    </source>
</evidence>
<dbReference type="EMBL" id="BIMX01000002">
    <property type="protein sequence ID" value="GCE97585.1"/>
    <property type="molecule type" value="Genomic_DNA"/>
</dbReference>
<accession>A0A4C2E0G9</accession>
<dbReference type="OrthoDB" id="4066814at2759"/>
<evidence type="ECO:0000313" key="1">
    <source>
        <dbReference type="EMBL" id="GCE97585.1"/>
    </source>
</evidence>
<proteinExistence type="predicted"/>
<organism evidence="1 2">
    <name type="scientific">Zygosaccharomyces mellis</name>
    <dbReference type="NCBI Taxonomy" id="42258"/>
    <lineage>
        <taxon>Eukaryota</taxon>
        <taxon>Fungi</taxon>
        <taxon>Dikarya</taxon>
        <taxon>Ascomycota</taxon>
        <taxon>Saccharomycotina</taxon>
        <taxon>Saccharomycetes</taxon>
        <taxon>Saccharomycetales</taxon>
        <taxon>Saccharomycetaceae</taxon>
        <taxon>Zygosaccharomyces</taxon>
    </lineage>
</organism>
<keyword evidence="2" id="KW-1185">Reference proteome</keyword>
<dbReference type="AlphaFoldDB" id="A0A4C2E0G9"/>
<protein>
    <submittedName>
        <fullName evidence="1">Uncharacterized protein</fullName>
    </submittedName>
</protein>
<sequence length="173" mass="20247">MNNLIQGSREGSESKPHLVMTVLTPTQSYAEISAIPNYIVSDGNQAQLQQTNHDDPISRNARIRLDYKKSFQDDLLFFPEPKTEDSLRIDTDFAFQRPQHKDLHSNQRDNLVLLMALKRQQQQQQQFYQSQLAMLKGANDTYHHQPLQHEQQYGENYITPQNVYNYINLRTRG</sequence>